<reference evidence="2 3" key="1">
    <citation type="submission" date="2021-04" db="EMBL/GenBank/DDBJ databases">
        <title>Complete genome sequence of a novel Streptococcus species.</title>
        <authorList>
            <person name="Teng J.L.L."/>
        </authorList>
    </citation>
    <scope>NUCLEOTIDE SEQUENCE [LARGE SCALE GENOMIC DNA]</scope>
    <source>
        <strain evidence="2 3">HKU75</strain>
    </source>
</reference>
<evidence type="ECO:0000313" key="2">
    <source>
        <dbReference type="EMBL" id="QUE53410.1"/>
    </source>
</evidence>
<dbReference type="InterPro" id="IPR016181">
    <property type="entry name" value="Acyl_CoA_acyltransferase"/>
</dbReference>
<dbReference type="Pfam" id="PF00583">
    <property type="entry name" value="Acetyltransf_1"/>
    <property type="match status" value="1"/>
</dbReference>
<protein>
    <submittedName>
        <fullName evidence="2">GNAT family N-acetyltransferase</fullName>
    </submittedName>
</protein>
<dbReference type="CDD" id="cd04301">
    <property type="entry name" value="NAT_SF"/>
    <property type="match status" value="1"/>
</dbReference>
<dbReference type="Proteomes" id="UP000677616">
    <property type="component" value="Chromosome"/>
</dbReference>
<dbReference type="EMBL" id="CP073084">
    <property type="protein sequence ID" value="QUE53410.1"/>
    <property type="molecule type" value="Genomic_DNA"/>
</dbReference>
<accession>A0ABX7YI55</accession>
<dbReference type="InterPro" id="IPR000182">
    <property type="entry name" value="GNAT_dom"/>
</dbReference>
<keyword evidence="3" id="KW-1185">Reference proteome</keyword>
<feature type="domain" description="N-acetyltransferase" evidence="1">
    <location>
        <begin position="1"/>
        <end position="132"/>
    </location>
</feature>
<dbReference type="PROSITE" id="PS51186">
    <property type="entry name" value="GNAT"/>
    <property type="match status" value="1"/>
</dbReference>
<organism evidence="2 3">
    <name type="scientific">Streptococcus oriscaviae</name>
    <dbReference type="NCBI Taxonomy" id="2781599"/>
    <lineage>
        <taxon>Bacteria</taxon>
        <taxon>Bacillati</taxon>
        <taxon>Bacillota</taxon>
        <taxon>Bacilli</taxon>
        <taxon>Lactobacillales</taxon>
        <taxon>Streptococcaceae</taxon>
        <taxon>Streptococcus</taxon>
    </lineage>
</organism>
<dbReference type="SUPFAM" id="SSF55729">
    <property type="entry name" value="Acyl-CoA N-acyltransferases (Nat)"/>
    <property type="match status" value="1"/>
</dbReference>
<proteinExistence type="predicted"/>
<name>A0ABX7YI55_9STRE</name>
<gene>
    <name evidence="2" type="ORF">INT76_05870</name>
</gene>
<evidence type="ECO:0000313" key="3">
    <source>
        <dbReference type="Proteomes" id="UP000677616"/>
    </source>
</evidence>
<dbReference type="RefSeq" id="WP_212569604.1">
    <property type="nucleotide sequence ID" value="NZ_CP073084.1"/>
</dbReference>
<dbReference type="Gene3D" id="3.40.630.30">
    <property type="match status" value="1"/>
</dbReference>
<sequence length="132" mass="15251">MKQEDLVREVFYRQYQAHFGAVGRDELEPEDFYLTREKDGEVQGLLHAQKILENIHIKALVVAESYQGQGLGSELIRELESVARDKGASSITLSTKSYQAKDFYLKMAYEMYASLDDVPRKGLTKYHFIKRL</sequence>
<evidence type="ECO:0000259" key="1">
    <source>
        <dbReference type="PROSITE" id="PS51186"/>
    </source>
</evidence>